<sequence>MGARNSTPQTAHIINPVRASAIHVTPSVISRLESAKQQISEVAVPAPTKDEQIHCARCCTCGYFKGKDKEASLLAMKSNELQEAQYVKTLEKLEAMLGKPVRFAEVHNKNLKKLEHKLIKCYADNPRKPLHCSDAAKEYHNFVFKQQFDAILSAKNITTQNKQ</sequence>
<protein>
    <submittedName>
        <fullName evidence="1">Tetraacyldisaccharide 4'-kinase</fullName>
    </submittedName>
</protein>
<organism evidence="1">
    <name type="scientific">Zeugodacus cucurbitae</name>
    <name type="common">Melon fruit fly</name>
    <name type="synonym">Bactrocera cucurbitae</name>
    <dbReference type="NCBI Taxonomy" id="28588"/>
    <lineage>
        <taxon>Eukaryota</taxon>
        <taxon>Metazoa</taxon>
        <taxon>Ecdysozoa</taxon>
        <taxon>Arthropoda</taxon>
        <taxon>Hexapoda</taxon>
        <taxon>Insecta</taxon>
        <taxon>Pterygota</taxon>
        <taxon>Neoptera</taxon>
        <taxon>Endopterygota</taxon>
        <taxon>Diptera</taxon>
        <taxon>Brachycera</taxon>
        <taxon>Muscomorpha</taxon>
        <taxon>Tephritoidea</taxon>
        <taxon>Tephritidae</taxon>
        <taxon>Zeugodacus</taxon>
        <taxon>Zeugodacus</taxon>
    </lineage>
</organism>
<gene>
    <name evidence="1" type="primary">lpxK</name>
    <name evidence="1" type="ORF">g.58297</name>
</gene>
<proteinExistence type="predicted"/>
<dbReference type="EMBL" id="GBXI01009665">
    <property type="protein sequence ID" value="JAD04627.1"/>
    <property type="molecule type" value="Transcribed_RNA"/>
</dbReference>
<reference evidence="1" key="2">
    <citation type="journal article" date="2015" name="Gigascience">
        <title>Reconstructing a comprehensive transcriptome assembly of a white-pupal translocated strain of the pest fruit fly Bactrocera cucurbitae.</title>
        <authorList>
            <person name="Sim S.B."/>
            <person name="Calla B."/>
            <person name="Hall B."/>
            <person name="DeRego T."/>
            <person name="Geib S.M."/>
        </authorList>
    </citation>
    <scope>NUCLEOTIDE SEQUENCE</scope>
</reference>
<dbReference type="GO" id="GO:0016301">
    <property type="term" value="F:kinase activity"/>
    <property type="evidence" value="ECO:0007669"/>
    <property type="project" value="UniProtKB-KW"/>
</dbReference>
<reference evidence="1" key="1">
    <citation type="submission" date="2014-11" db="EMBL/GenBank/DDBJ databases">
        <authorList>
            <person name="Geib S."/>
        </authorList>
    </citation>
    <scope>NUCLEOTIDE SEQUENCE</scope>
</reference>
<evidence type="ECO:0000313" key="1">
    <source>
        <dbReference type="EMBL" id="JAD04627.1"/>
    </source>
</evidence>
<dbReference type="AlphaFoldDB" id="A0A0A1X0H5"/>
<name>A0A0A1X0H5_ZEUCU</name>
<keyword evidence="1" id="KW-0808">Transferase</keyword>
<keyword evidence="1" id="KW-0418">Kinase</keyword>
<accession>A0A0A1X0H5</accession>